<proteinExistence type="predicted"/>
<dbReference type="EMBL" id="CSBK01000937">
    <property type="protein sequence ID" value="COY12012.1"/>
    <property type="molecule type" value="Genomic_DNA"/>
</dbReference>
<protein>
    <submittedName>
        <fullName evidence="2">Uncharacterized protein</fullName>
    </submittedName>
</protein>
<sequence>MPNHRVALGQGSEPGDGVPPARRLMGSPVIRMVPLGPILMRENWVTGC</sequence>
<reference evidence="2" key="1">
    <citation type="submission" date="2015-03" db="EMBL/GenBank/DDBJ databases">
        <authorList>
            <person name="Murphy D."/>
        </authorList>
    </citation>
    <scope>NUCLEOTIDE SEQUENCE [LARGE SCALE GENOMIC DNA]</scope>
    <source>
        <strain evidence="2">K00500041</strain>
    </source>
</reference>
<dbReference type="AlphaFoldDB" id="A0A0K2KR52"/>
<evidence type="ECO:0000313" key="3">
    <source>
        <dbReference type="EMBL" id="COY12012.1"/>
    </source>
</evidence>
<evidence type="ECO:0000313" key="2">
    <source>
        <dbReference type="EMBL" id="COV84490.1"/>
    </source>
</evidence>
<reference evidence="3" key="3">
    <citation type="submission" date="2015-03" db="EMBL/GenBank/DDBJ databases">
        <authorList>
            <consortium name="Pathogen Informatics"/>
            <person name="Murphy D."/>
        </authorList>
    </citation>
    <scope>NUCLEOTIDE SEQUENCE</scope>
    <source>
        <strain evidence="3">N09902308</strain>
    </source>
</reference>
<evidence type="ECO:0000313" key="5">
    <source>
        <dbReference type="Proteomes" id="UP000039021"/>
    </source>
</evidence>
<dbReference type="PATRIC" id="fig|1773.206.peg.4267"/>
<evidence type="ECO:0000313" key="4">
    <source>
        <dbReference type="Proteomes" id="UP000038802"/>
    </source>
</evidence>
<organism evidence="2 4">
    <name type="scientific">Mycobacterium tuberculosis</name>
    <dbReference type="NCBI Taxonomy" id="1773"/>
    <lineage>
        <taxon>Bacteria</taxon>
        <taxon>Bacillati</taxon>
        <taxon>Actinomycetota</taxon>
        <taxon>Actinomycetes</taxon>
        <taxon>Mycobacteriales</taxon>
        <taxon>Mycobacteriaceae</taxon>
        <taxon>Mycobacterium</taxon>
        <taxon>Mycobacterium tuberculosis complex</taxon>
    </lineage>
</organism>
<dbReference type="Proteomes" id="UP000039021">
    <property type="component" value="Unassembled WGS sequence"/>
</dbReference>
<gene>
    <name evidence="2" type="ORF">ERS007703_02155</name>
    <name evidence="3" type="ORF">ERS007739_02150</name>
</gene>
<reference evidence="4 5" key="2">
    <citation type="submission" date="2015-03" db="EMBL/GenBank/DDBJ databases">
        <authorList>
            <consortium name="Pathogen Informatics"/>
        </authorList>
    </citation>
    <scope>NUCLEOTIDE SEQUENCE [LARGE SCALE GENOMIC DNA]</scope>
    <source>
        <strain evidence="4">K00500041</strain>
        <strain evidence="5">N09902308</strain>
    </source>
</reference>
<dbReference type="EMBL" id="CSAE01000219">
    <property type="protein sequence ID" value="COV84490.1"/>
    <property type="molecule type" value="Genomic_DNA"/>
</dbReference>
<name>A0A0K2KR52_MYCTX</name>
<evidence type="ECO:0000256" key="1">
    <source>
        <dbReference type="SAM" id="MobiDB-lite"/>
    </source>
</evidence>
<dbReference type="Proteomes" id="UP000038802">
    <property type="component" value="Unassembled WGS sequence"/>
</dbReference>
<accession>A0A0K2KR52</accession>
<feature type="region of interest" description="Disordered" evidence="1">
    <location>
        <begin position="1"/>
        <end position="24"/>
    </location>
</feature>